<dbReference type="EMBL" id="BQKI01000001">
    <property type="protein sequence ID" value="GJM84734.1"/>
    <property type="molecule type" value="Genomic_DNA"/>
</dbReference>
<keyword evidence="6" id="KW-1185">Reference proteome</keyword>
<dbReference type="InterPro" id="IPR002035">
    <property type="entry name" value="VWF_A"/>
</dbReference>
<evidence type="ECO:0000259" key="3">
    <source>
        <dbReference type="PROSITE" id="PS50089"/>
    </source>
</evidence>
<feature type="domain" description="VWFA" evidence="4">
    <location>
        <begin position="257"/>
        <end position="439"/>
    </location>
</feature>
<evidence type="ECO:0000256" key="2">
    <source>
        <dbReference type="SAM" id="MobiDB-lite"/>
    </source>
</evidence>
<keyword evidence="1" id="KW-0862">Zinc</keyword>
<reference evidence="5" key="2">
    <citation type="submission" date="2021-12" db="EMBL/GenBank/DDBJ databases">
        <title>Resequencing data analysis of finger millet.</title>
        <authorList>
            <person name="Hatakeyama M."/>
            <person name="Aluri S."/>
            <person name="Balachadran M.T."/>
            <person name="Sivarajan S.R."/>
            <person name="Poveda L."/>
            <person name="Shimizu-Inatsugi R."/>
            <person name="Schlapbach R."/>
            <person name="Sreeman S.M."/>
            <person name="Shimizu K.K."/>
        </authorList>
    </citation>
    <scope>NUCLEOTIDE SEQUENCE</scope>
</reference>
<evidence type="ECO:0000313" key="5">
    <source>
        <dbReference type="EMBL" id="GJM84734.1"/>
    </source>
</evidence>
<feature type="domain" description="RING-type" evidence="3">
    <location>
        <begin position="84"/>
        <end position="128"/>
    </location>
</feature>
<feature type="region of interest" description="Disordered" evidence="2">
    <location>
        <begin position="688"/>
        <end position="723"/>
    </location>
</feature>
<dbReference type="Pfam" id="PF14624">
    <property type="entry name" value="Vwaint"/>
    <property type="match status" value="1"/>
</dbReference>
<dbReference type="InterPro" id="IPR001841">
    <property type="entry name" value="Znf_RING"/>
</dbReference>
<dbReference type="Gene3D" id="3.30.40.10">
    <property type="entry name" value="Zinc/RING finger domain, C3HC4 (zinc finger)"/>
    <property type="match status" value="1"/>
</dbReference>
<feature type="region of interest" description="Disordered" evidence="2">
    <location>
        <begin position="37"/>
        <end position="76"/>
    </location>
</feature>
<evidence type="ECO:0000256" key="1">
    <source>
        <dbReference type="PROSITE-ProRule" id="PRU00175"/>
    </source>
</evidence>
<keyword evidence="1" id="KW-0863">Zinc-finger</keyword>
<dbReference type="PROSITE" id="PS50234">
    <property type="entry name" value="VWFA"/>
    <property type="match status" value="1"/>
</dbReference>
<dbReference type="SMART" id="SM00184">
    <property type="entry name" value="RING"/>
    <property type="match status" value="1"/>
</dbReference>
<dbReference type="CDD" id="cd23114">
    <property type="entry name" value="RING-H2_WAVH2"/>
    <property type="match status" value="1"/>
</dbReference>
<dbReference type="PANTHER" id="PTHR10579:SF114">
    <property type="entry name" value="ZINC FINGER (C3HC4-TYPE RING FINGER) FAMILY PROTEIN"/>
    <property type="match status" value="1"/>
</dbReference>
<dbReference type="Proteomes" id="UP001054889">
    <property type="component" value="Unassembled WGS sequence"/>
</dbReference>
<dbReference type="SUPFAM" id="SSF57850">
    <property type="entry name" value="RING/U-box"/>
    <property type="match status" value="1"/>
</dbReference>
<sequence length="723" mass="77489">MAPAWERARRALAARLCMRFPGRHVAIVDVPPELDYVEAPPPPAEVGEEEQEETEKSPAAVSPAPAASAPRLSRSGSRSSANICAICLGGMRTGHGQALFTAECSHKFHFHCISSNVQHGNHVCPICRAVWKELPFQGAQLADAGVNVNGPGRVNPSNWPQGRLSRINTLNQQDHVPPFRTPESVIFNDDEQINIQSETTVRGGGDRVIEGPAVVEMMTYAELPAIVESVTEENFAILIHLKAPRSPASLNSRAPLDLVTVLDVSGSMAGSKLALLKRAMSFVIDCLGPNDRLSVIAFSTSAWRLFPLRKMTSFGKQQSHQAVSSLVANGGTNIAEALWKASRVMEDRQARNPVCSIILLSDGVDHHLTPAAPGAAPDYTQLVPPSILPGSGHHVAVHAFGFGSDHDSRTMHAVAEMSGGTFSFIDAVGSIQDAFAQCIGGLLSVVAQETRLTVDCLADGVALTSVRSGGYASGVAADGRGGFVEVGDLYADEERDFLVTVRVPPGRGDTALVLAAVTYRDAVTADSVRVQSAPVIVVRTAVRVATTVAPEVEREWHRVRATEDMAAARAAAEGNDFARAAEIPRRRPPPAALESCARLRSDPQTVALVAELREMQDRAENRPRYEESGRAYILAGLSSHSWQRATARGDSTELTGLVHTYQTPSMVDMLHRSHALLPEVVDALNRSPTVAPSRTPAVTPGSPPTRRGLRTFRPTKSFTGRTS</sequence>
<name>A0AAV5BCK3_ELECO</name>
<organism evidence="5 6">
    <name type="scientific">Eleusine coracana subsp. coracana</name>
    <dbReference type="NCBI Taxonomy" id="191504"/>
    <lineage>
        <taxon>Eukaryota</taxon>
        <taxon>Viridiplantae</taxon>
        <taxon>Streptophyta</taxon>
        <taxon>Embryophyta</taxon>
        <taxon>Tracheophyta</taxon>
        <taxon>Spermatophyta</taxon>
        <taxon>Magnoliopsida</taxon>
        <taxon>Liliopsida</taxon>
        <taxon>Poales</taxon>
        <taxon>Poaceae</taxon>
        <taxon>PACMAD clade</taxon>
        <taxon>Chloridoideae</taxon>
        <taxon>Cynodonteae</taxon>
        <taxon>Eleusininae</taxon>
        <taxon>Eleusine</taxon>
    </lineage>
</organism>
<dbReference type="PANTHER" id="PTHR10579">
    <property type="entry name" value="CALCIUM-ACTIVATED CHLORIDE CHANNEL REGULATOR"/>
    <property type="match status" value="1"/>
</dbReference>
<reference evidence="5" key="1">
    <citation type="journal article" date="2018" name="DNA Res.">
        <title>Multiple hybrid de novo genome assembly of finger millet, an orphan allotetraploid crop.</title>
        <authorList>
            <person name="Hatakeyama M."/>
            <person name="Aluri S."/>
            <person name="Balachadran M.T."/>
            <person name="Sivarajan S.R."/>
            <person name="Patrignani A."/>
            <person name="Gruter S."/>
            <person name="Poveda L."/>
            <person name="Shimizu-Inatsugi R."/>
            <person name="Baeten J."/>
            <person name="Francoijs K.J."/>
            <person name="Nataraja K.N."/>
            <person name="Reddy Y.A.N."/>
            <person name="Phadnis S."/>
            <person name="Ravikumar R.L."/>
            <person name="Schlapbach R."/>
            <person name="Sreeman S.M."/>
            <person name="Shimizu K.K."/>
        </authorList>
    </citation>
    <scope>NUCLEOTIDE SEQUENCE</scope>
</reference>
<dbReference type="PROSITE" id="PS50089">
    <property type="entry name" value="ZF_RING_2"/>
    <property type="match status" value="1"/>
</dbReference>
<accession>A0AAV5BCK3</accession>
<feature type="compositionally biased region" description="Low complexity" evidence="2">
    <location>
        <begin position="57"/>
        <end position="76"/>
    </location>
</feature>
<dbReference type="Gene3D" id="3.40.50.410">
    <property type="entry name" value="von Willebrand factor, type A domain"/>
    <property type="match status" value="1"/>
</dbReference>
<evidence type="ECO:0000313" key="6">
    <source>
        <dbReference type="Proteomes" id="UP001054889"/>
    </source>
</evidence>
<dbReference type="SMART" id="SM00327">
    <property type="entry name" value="VWA"/>
    <property type="match status" value="1"/>
</dbReference>
<dbReference type="SUPFAM" id="SSF53300">
    <property type="entry name" value="vWA-like"/>
    <property type="match status" value="1"/>
</dbReference>
<dbReference type="InterPro" id="IPR051266">
    <property type="entry name" value="CLCR"/>
</dbReference>
<feature type="compositionally biased region" description="Polar residues" evidence="2">
    <location>
        <begin position="714"/>
        <end position="723"/>
    </location>
</feature>
<dbReference type="Pfam" id="PF00092">
    <property type="entry name" value="VWA"/>
    <property type="match status" value="1"/>
</dbReference>
<dbReference type="AlphaFoldDB" id="A0AAV5BCK3"/>
<evidence type="ECO:0000259" key="4">
    <source>
        <dbReference type="PROSITE" id="PS50234"/>
    </source>
</evidence>
<dbReference type="GO" id="GO:0008270">
    <property type="term" value="F:zinc ion binding"/>
    <property type="evidence" value="ECO:0007669"/>
    <property type="project" value="UniProtKB-KW"/>
</dbReference>
<dbReference type="InterPro" id="IPR036465">
    <property type="entry name" value="vWFA_dom_sf"/>
</dbReference>
<dbReference type="Pfam" id="PF17123">
    <property type="entry name" value="zf-RING_11"/>
    <property type="match status" value="1"/>
</dbReference>
<dbReference type="InterPro" id="IPR013083">
    <property type="entry name" value="Znf_RING/FYVE/PHD"/>
</dbReference>
<keyword evidence="1" id="KW-0479">Metal-binding</keyword>
<dbReference type="InterPro" id="IPR032838">
    <property type="entry name" value="Vwaint_dom"/>
</dbReference>
<comment type="caution">
    <text evidence="5">The sequence shown here is derived from an EMBL/GenBank/DDBJ whole genome shotgun (WGS) entry which is preliminary data.</text>
</comment>
<gene>
    <name evidence="5" type="primary">ga00434</name>
    <name evidence="5" type="ORF">PR202_ga00434</name>
</gene>
<proteinExistence type="predicted"/>
<protein>
    <submittedName>
        <fullName evidence="5">Uncharacterized protein</fullName>
    </submittedName>
</protein>